<dbReference type="InterPro" id="IPR029055">
    <property type="entry name" value="Ntn_hydrolases_N"/>
</dbReference>
<comment type="cofactor">
    <cofactor evidence="6">
        <name>Ca(2+)</name>
        <dbReference type="ChEBI" id="CHEBI:29108"/>
    </cofactor>
    <text evidence="6">Binds 1 Ca(2+) ion per dimer.</text>
</comment>
<dbReference type="Gene3D" id="1.10.439.10">
    <property type="entry name" value="Penicillin Amidohydrolase, domain 1"/>
    <property type="match status" value="1"/>
</dbReference>
<dbReference type="InterPro" id="IPR023343">
    <property type="entry name" value="Penicillin_amidase_dom1"/>
</dbReference>
<dbReference type="InterPro" id="IPR014395">
    <property type="entry name" value="Pen/GL7ACA/AHL_acylase"/>
</dbReference>
<evidence type="ECO:0000256" key="6">
    <source>
        <dbReference type="PIRSR" id="PIRSR001227-2"/>
    </source>
</evidence>
<evidence type="ECO:0000256" key="1">
    <source>
        <dbReference type="ARBA" id="ARBA00006586"/>
    </source>
</evidence>
<keyword evidence="4" id="KW-0865">Zymogen</keyword>
<accession>A0A3D4VAX7</accession>
<keyword evidence="6" id="KW-0106">Calcium</keyword>
<sequence>MARIALAVASLAVGLGATWIGARGAGPLPPLGGALSPAIGLWANAMDDLPAEASGRILVLGAQVDVRYDQRSVPHIFATNELDAIRALGYVVARDRLFQIELQARAGEGTLTELVGNVALPADRETRGLGMPRSAERKLASLDSTGETMQFLRAYADGINAYRASLSPARYPAEYKLLNKAPREWLPVHSLHLFNRMGYTLAHAPVELDLLRAKALVGDSAARAIFDTDSPVQEPIQPAPRSMAREALTALPAPGVPDAAAAHMVTALGNGTRALFGWSRDPGATPEERAILAQERAFASNNWAVSPSRSANGTALLAGDPHLELTLPSIWYEVHMVVPGIFDVGGVTIPGLPGVVIGYTRALAWSFTNTGADVMDFWRETVDDAKRPTRYQLDGESVAFADTRVETYHGPKGDVIAIDTVYYTHRGPMQRVGNEWLSMRWTVLEAGEELMGFRAALHAQTATAFLDTMAVHYMAPAQNMIVGDTSGTIAIRSTGRFPIRADSGRGTEIREGNTRKNDWIGFRSIDRYPQSVNPAQGYLASANQQPIDPQDDPLYFGVDGHFEIWRALQINRLLRADSSMTADKMRRFHTDPGSVRADLLVPAFLHAADMRRAQGEGSPSLEAAETLLAKWDRRYTRDNTGSRLFEMSLSFTTALLYDELTPAGASQRVATPSESRLLQLVADSSNGWWDDKRTPNAREDRDRVLSTALAKAYDSLVTQYGDPAKQPWVWGTVSPARPQHLLKLEGFAAPPTPIDGGRGTLNPSVASRRANFGASWRMVVEFGKEPVIRATYPGGQSGNPGSTRYLDRLPLWASGTLDSVRTPRSLADLPASDVRAVLTLTR</sequence>
<dbReference type="PIRSF" id="PIRSF001227">
    <property type="entry name" value="Pen_acylase"/>
    <property type="match status" value="1"/>
</dbReference>
<dbReference type="GO" id="GO:0017000">
    <property type="term" value="P:antibiotic biosynthetic process"/>
    <property type="evidence" value="ECO:0007669"/>
    <property type="project" value="InterPro"/>
</dbReference>
<dbReference type="CDD" id="cd03747">
    <property type="entry name" value="Ntn_PGA_like"/>
    <property type="match status" value="1"/>
</dbReference>
<feature type="binding site" evidence="6">
    <location>
        <position position="376"/>
    </location>
    <ligand>
        <name>Ca(2+)</name>
        <dbReference type="ChEBI" id="CHEBI:29108"/>
    </ligand>
</feature>
<evidence type="ECO:0000256" key="4">
    <source>
        <dbReference type="ARBA" id="ARBA00023145"/>
    </source>
</evidence>
<dbReference type="InterPro" id="IPR043147">
    <property type="entry name" value="Penicillin_amidase_A-knob"/>
</dbReference>
<dbReference type="SUPFAM" id="SSF56235">
    <property type="entry name" value="N-terminal nucleophile aminohydrolases (Ntn hydrolases)"/>
    <property type="match status" value="1"/>
</dbReference>
<comment type="caution">
    <text evidence="7">The sequence shown here is derived from an EMBL/GenBank/DDBJ whole genome shotgun (WGS) entry which is preliminary data.</text>
</comment>
<organism evidence="7 8">
    <name type="scientific">Gemmatimonas aurantiaca</name>
    <dbReference type="NCBI Taxonomy" id="173480"/>
    <lineage>
        <taxon>Bacteria</taxon>
        <taxon>Pseudomonadati</taxon>
        <taxon>Gemmatimonadota</taxon>
        <taxon>Gemmatimonadia</taxon>
        <taxon>Gemmatimonadales</taxon>
        <taxon>Gemmatimonadaceae</taxon>
        <taxon>Gemmatimonas</taxon>
    </lineage>
</organism>
<dbReference type="InterPro" id="IPR002692">
    <property type="entry name" value="S45"/>
</dbReference>
<dbReference type="Gene3D" id="2.30.120.10">
    <property type="match status" value="1"/>
</dbReference>
<dbReference type="GO" id="GO:0046872">
    <property type="term" value="F:metal ion binding"/>
    <property type="evidence" value="ECO:0007669"/>
    <property type="project" value="UniProtKB-KW"/>
</dbReference>
<dbReference type="OMA" id="HPYDQDP"/>
<feature type="binding site" evidence="6">
    <location>
        <position position="207"/>
    </location>
    <ligand>
        <name>Ca(2+)</name>
        <dbReference type="ChEBI" id="CHEBI:29108"/>
    </ligand>
</feature>
<dbReference type="PANTHER" id="PTHR34218:SF3">
    <property type="entry name" value="ACYL-HOMOSERINE LACTONE ACYLASE PVDQ"/>
    <property type="match status" value="1"/>
</dbReference>
<dbReference type="EMBL" id="DPIY01000010">
    <property type="protein sequence ID" value="HCT57902.1"/>
    <property type="molecule type" value="Genomic_DNA"/>
</dbReference>
<feature type="binding site" evidence="6">
    <location>
        <position position="373"/>
    </location>
    <ligand>
        <name>Ca(2+)</name>
        <dbReference type="ChEBI" id="CHEBI:29108"/>
    </ligand>
</feature>
<keyword evidence="2" id="KW-0732">Signal</keyword>
<evidence type="ECO:0000256" key="3">
    <source>
        <dbReference type="ARBA" id="ARBA00022801"/>
    </source>
</evidence>
<keyword evidence="6" id="KW-0479">Metal-binding</keyword>
<evidence type="ECO:0000256" key="5">
    <source>
        <dbReference type="PIRSR" id="PIRSR001227-1"/>
    </source>
</evidence>
<dbReference type="Pfam" id="PF01804">
    <property type="entry name" value="Penicil_amidase"/>
    <property type="match status" value="1"/>
</dbReference>
<dbReference type="AlphaFoldDB" id="A0A3D4VAX7"/>
<comment type="similarity">
    <text evidence="1">Belongs to the peptidase S45 family.</text>
</comment>
<keyword evidence="3" id="KW-0378">Hydrolase</keyword>
<dbReference type="Gene3D" id="1.10.1400.10">
    <property type="match status" value="1"/>
</dbReference>
<dbReference type="GO" id="GO:0016811">
    <property type="term" value="F:hydrolase activity, acting on carbon-nitrogen (but not peptide) bonds, in linear amides"/>
    <property type="evidence" value="ECO:0007669"/>
    <property type="project" value="InterPro"/>
</dbReference>
<evidence type="ECO:0000313" key="8">
    <source>
        <dbReference type="Proteomes" id="UP000264071"/>
    </source>
</evidence>
<dbReference type="Gene3D" id="3.60.20.10">
    <property type="entry name" value="Glutamine Phosphoribosylpyrophosphate, subunit 1, domain 1"/>
    <property type="match status" value="1"/>
</dbReference>
<evidence type="ECO:0000256" key="2">
    <source>
        <dbReference type="ARBA" id="ARBA00022729"/>
    </source>
</evidence>
<evidence type="ECO:0000313" key="7">
    <source>
        <dbReference type="EMBL" id="HCT57902.1"/>
    </source>
</evidence>
<protein>
    <submittedName>
        <fullName evidence="7">Penicillin acylase family protein</fullName>
    </submittedName>
</protein>
<name>A0A3D4VAX7_9BACT</name>
<dbReference type="Proteomes" id="UP000264071">
    <property type="component" value="Unassembled WGS sequence"/>
</dbReference>
<proteinExistence type="inferred from homology"/>
<feature type="active site" description="Nucleophile" evidence="5">
    <location>
        <position position="300"/>
    </location>
</feature>
<gene>
    <name evidence="7" type="ORF">DGD08_11930</name>
</gene>
<reference evidence="7 8" key="1">
    <citation type="journal article" date="2018" name="Nat. Biotechnol.">
        <title>A standardized bacterial taxonomy based on genome phylogeny substantially revises the tree of life.</title>
        <authorList>
            <person name="Parks D.H."/>
            <person name="Chuvochina M."/>
            <person name="Waite D.W."/>
            <person name="Rinke C."/>
            <person name="Skarshewski A."/>
            <person name="Chaumeil P.A."/>
            <person name="Hugenholtz P."/>
        </authorList>
    </citation>
    <scope>NUCLEOTIDE SEQUENCE [LARGE SCALE GENOMIC DNA]</scope>
    <source>
        <strain evidence="7">UBA8844</strain>
    </source>
</reference>
<dbReference type="PANTHER" id="PTHR34218">
    <property type="entry name" value="PEPTIDASE S45 PENICILLIN AMIDASE"/>
    <property type="match status" value="1"/>
</dbReference>
<dbReference type="InterPro" id="IPR043146">
    <property type="entry name" value="Penicillin_amidase_N_B-knob"/>
</dbReference>